<feature type="region of interest" description="Disordered" evidence="1">
    <location>
        <begin position="294"/>
        <end position="367"/>
    </location>
</feature>
<feature type="compositionally biased region" description="Basic and acidic residues" evidence="1">
    <location>
        <begin position="474"/>
        <end position="497"/>
    </location>
</feature>
<keyword evidence="4" id="KW-1185">Reference proteome</keyword>
<evidence type="ECO:0000313" key="4">
    <source>
        <dbReference type="Proteomes" id="UP001331515"/>
    </source>
</evidence>
<comment type="caution">
    <text evidence="3">The sequence shown here is derived from an EMBL/GenBank/DDBJ whole genome shotgun (WGS) entry which is preliminary data.</text>
</comment>
<dbReference type="Pfam" id="PF14973">
    <property type="entry name" value="TINF2_N"/>
    <property type="match status" value="1"/>
</dbReference>
<dbReference type="GO" id="GO:0042162">
    <property type="term" value="F:telomeric DNA binding"/>
    <property type="evidence" value="ECO:0007669"/>
    <property type="project" value="TreeGrafter"/>
</dbReference>
<organism evidence="3 4">
    <name type="scientific">Champsocephalus gunnari</name>
    <name type="common">Mackerel icefish</name>
    <dbReference type="NCBI Taxonomy" id="52237"/>
    <lineage>
        <taxon>Eukaryota</taxon>
        <taxon>Metazoa</taxon>
        <taxon>Chordata</taxon>
        <taxon>Craniata</taxon>
        <taxon>Vertebrata</taxon>
        <taxon>Euteleostomi</taxon>
        <taxon>Actinopterygii</taxon>
        <taxon>Neopterygii</taxon>
        <taxon>Teleostei</taxon>
        <taxon>Neoteleostei</taxon>
        <taxon>Acanthomorphata</taxon>
        <taxon>Eupercaria</taxon>
        <taxon>Perciformes</taxon>
        <taxon>Notothenioidei</taxon>
        <taxon>Channichthyidae</taxon>
        <taxon>Champsocephalus</taxon>
    </lineage>
</organism>
<accession>A0AAN8BXW8</accession>
<feature type="compositionally biased region" description="Acidic residues" evidence="1">
    <location>
        <begin position="511"/>
        <end position="521"/>
    </location>
</feature>
<dbReference type="PANTHER" id="PTHR15512">
    <property type="entry name" value="TERF1-INTERACTING NUCLEAR FACTOR 2"/>
    <property type="match status" value="1"/>
</dbReference>
<dbReference type="InterPro" id="IPR029400">
    <property type="entry name" value="TINF2_N"/>
</dbReference>
<evidence type="ECO:0000313" key="3">
    <source>
        <dbReference type="EMBL" id="KAK5893432.1"/>
    </source>
</evidence>
<feature type="compositionally biased region" description="Acidic residues" evidence="1">
    <location>
        <begin position="696"/>
        <end position="705"/>
    </location>
</feature>
<dbReference type="PANTHER" id="PTHR15512:SF0">
    <property type="entry name" value="TERF1-INTERACTING NUCLEAR FACTOR 2"/>
    <property type="match status" value="1"/>
</dbReference>
<protein>
    <recommendedName>
        <fullName evidence="2">TERF1-interacting nuclear factor 2 N-terminal domain-containing protein</fullName>
    </recommendedName>
</protein>
<feature type="compositionally biased region" description="Acidic residues" evidence="1">
    <location>
        <begin position="538"/>
        <end position="556"/>
    </location>
</feature>
<feature type="compositionally biased region" description="Polar residues" evidence="1">
    <location>
        <begin position="621"/>
        <end position="657"/>
    </location>
</feature>
<reference evidence="3 4" key="1">
    <citation type="journal article" date="2023" name="Mol. Biol. Evol.">
        <title>Genomics of Secondarily Temperate Adaptation in the Only Non-Antarctic Icefish.</title>
        <authorList>
            <person name="Rivera-Colon A.G."/>
            <person name="Rayamajhi N."/>
            <person name="Minhas B.F."/>
            <person name="Madrigal G."/>
            <person name="Bilyk K.T."/>
            <person name="Yoon V."/>
            <person name="Hune M."/>
            <person name="Gregory S."/>
            <person name="Cheng C.H.C."/>
            <person name="Catchen J.M."/>
        </authorList>
    </citation>
    <scope>NUCLEOTIDE SEQUENCE [LARGE SCALE GENOMIC DNA]</scope>
    <source>
        <tissue evidence="3">White muscle</tissue>
    </source>
</reference>
<feature type="compositionally biased region" description="Basic and acidic residues" evidence="1">
    <location>
        <begin position="294"/>
        <end position="308"/>
    </location>
</feature>
<evidence type="ECO:0000259" key="2">
    <source>
        <dbReference type="Pfam" id="PF14973"/>
    </source>
</evidence>
<dbReference type="GO" id="GO:0070187">
    <property type="term" value="C:shelterin complex"/>
    <property type="evidence" value="ECO:0007669"/>
    <property type="project" value="InterPro"/>
</dbReference>
<feature type="compositionally biased region" description="Polar residues" evidence="1">
    <location>
        <begin position="679"/>
        <end position="690"/>
    </location>
</feature>
<dbReference type="InterPro" id="IPR039098">
    <property type="entry name" value="TINF2"/>
</dbReference>
<name>A0AAN8BXW8_CHAGU</name>
<dbReference type="GO" id="GO:1904356">
    <property type="term" value="P:regulation of telomere maintenance via telomere lengthening"/>
    <property type="evidence" value="ECO:0007669"/>
    <property type="project" value="TreeGrafter"/>
</dbReference>
<sequence>MTARKTKENDATLPLAALQLLAPPVRLVSAALWKVMEQRDVMHYGVVEEFVTSLCETVPGLLTVRHQGKLALGLRARLIMELCSTQPDKKEIMSHLERIRAPAAMSTSSATTKKRDLKIMNTVEGFQSLVHLLLTDTTRRTHFFKEEFPVDYGPKFDQELEKLLWEFLIRLDQFLPVPNLAQTVSWLSETPSVLEACARAASQPQLLQTLLQHQTCLGHLETAASLPPNMGDSILTSLSLPPSGKVPSDPPTGATNSFYQSYNTQTRDKTPFIKPVIGLISNEDVPFMIRTQRGEEQAKDATNEHSNPKENFTAIKPKLKDDGTIEGEEQVEEERKESNGLKRKQPDMMESDSDDEEEEEEEEEEEILGMTISGKKRISNKTSERVDDRAALKTCMMQLGVKKLPEDPSLCSLFGSCLRSQPKVILHKLSVTPASPNRTKSSPVKQQNQRRTSPVKTPTRKLNQTQKPGSERPGLGDKETQRGEEQAKDATNEHSNPKENFTAIKPKLEDDGTIEGEEQVEEERKESNGLKHKQPDMMESDSDDEEEEEEEEEEEILGMTISGKKRISNKTSERVDDRAALKTCMMQLGVKKLPEDPSLCSIFGSCLRSQPKVILHKLSVTPASPNRTKSSPVKQQNQRRTSPVKTPTRKLNQTQKPGSERPGLGDKENHPVLPGVIGSPSQQRSNSGTSARPGDTEDYVADSEDEATKNFKVRLFTKRYYKTKHGTYVPTLREYWKPGMTRRDLSSVVGKNRR</sequence>
<dbReference type="AlphaFoldDB" id="A0AAN8BXW8"/>
<feature type="region of interest" description="Disordered" evidence="1">
    <location>
        <begin position="618"/>
        <end position="706"/>
    </location>
</feature>
<feature type="compositionally biased region" description="Basic and acidic residues" evidence="1">
    <location>
        <begin position="522"/>
        <end position="536"/>
    </location>
</feature>
<gene>
    <name evidence="3" type="ORF">CgunFtcFv8_006304</name>
</gene>
<dbReference type="CDD" id="cd11657">
    <property type="entry name" value="TIN2_N"/>
    <property type="match status" value="1"/>
</dbReference>
<dbReference type="Proteomes" id="UP001331515">
    <property type="component" value="Unassembled WGS sequence"/>
</dbReference>
<proteinExistence type="predicted"/>
<feature type="compositionally biased region" description="Polar residues" evidence="1">
    <location>
        <begin position="253"/>
        <end position="263"/>
    </location>
</feature>
<feature type="region of interest" description="Disordered" evidence="1">
    <location>
        <begin position="239"/>
        <end position="263"/>
    </location>
</feature>
<feature type="compositionally biased region" description="Basic and acidic residues" evidence="1">
    <location>
        <begin position="333"/>
        <end position="347"/>
    </location>
</feature>
<feature type="region of interest" description="Disordered" evidence="1">
    <location>
        <begin position="429"/>
        <end position="574"/>
    </location>
</feature>
<dbReference type="GO" id="GO:0016233">
    <property type="term" value="P:telomere capping"/>
    <property type="evidence" value="ECO:0007669"/>
    <property type="project" value="InterPro"/>
</dbReference>
<feature type="compositionally biased region" description="Acidic residues" evidence="1">
    <location>
        <begin position="349"/>
        <end position="367"/>
    </location>
</feature>
<feature type="domain" description="TERF1-interacting nuclear factor 2 N-terminal" evidence="2">
    <location>
        <begin position="33"/>
        <end position="182"/>
    </location>
</feature>
<feature type="compositionally biased region" description="Polar residues" evidence="1">
    <location>
        <begin position="432"/>
        <end position="468"/>
    </location>
</feature>
<dbReference type="EMBL" id="JAURVH010001535">
    <property type="protein sequence ID" value="KAK5893432.1"/>
    <property type="molecule type" value="Genomic_DNA"/>
</dbReference>
<evidence type="ECO:0000256" key="1">
    <source>
        <dbReference type="SAM" id="MobiDB-lite"/>
    </source>
</evidence>